<evidence type="ECO:0000256" key="9">
    <source>
        <dbReference type="ARBA" id="ARBA00022813"/>
    </source>
</evidence>
<dbReference type="GO" id="GO:0042245">
    <property type="term" value="P:RNA repair"/>
    <property type="evidence" value="ECO:0007669"/>
    <property type="project" value="UniProtKB-KW"/>
</dbReference>
<dbReference type="Gene3D" id="3.10.28.10">
    <property type="entry name" value="Homing endonucleases"/>
    <property type="match status" value="1"/>
</dbReference>
<evidence type="ECO:0000256" key="18">
    <source>
        <dbReference type="PIRSR" id="PIRSR601233-3"/>
    </source>
</evidence>
<keyword evidence="9" id="KW-0068">Autocatalytic cleavage</keyword>
<evidence type="ECO:0000256" key="14">
    <source>
        <dbReference type="ARBA" id="ARBA00047746"/>
    </source>
</evidence>
<feature type="binding site" evidence="17">
    <location>
        <begin position="713"/>
        <end position="717"/>
    </location>
    <ligand>
        <name>GMP</name>
        <dbReference type="ChEBI" id="CHEBI:58115"/>
    </ligand>
</feature>
<dbReference type="GO" id="GO:0004519">
    <property type="term" value="F:endonuclease activity"/>
    <property type="evidence" value="ECO:0007669"/>
    <property type="project" value="UniProtKB-KW"/>
</dbReference>
<feature type="binding site" evidence="17">
    <location>
        <position position="990"/>
    </location>
    <ligand>
        <name>GMP</name>
        <dbReference type="ChEBI" id="CHEBI:58115"/>
    </ligand>
</feature>
<evidence type="ECO:0000313" key="22">
    <source>
        <dbReference type="Proteomes" id="UP000229307"/>
    </source>
</evidence>
<comment type="subunit">
    <text evidence="19">Monomer.</text>
</comment>
<evidence type="ECO:0000256" key="15">
    <source>
        <dbReference type="ARBA" id="ARBA00049514"/>
    </source>
</evidence>
<dbReference type="CDD" id="cd00081">
    <property type="entry name" value="Hint"/>
    <property type="match status" value="2"/>
</dbReference>
<name>A0A2M7SDF8_9BACT</name>
<dbReference type="PANTHER" id="PTHR11118:SF1">
    <property type="entry name" value="RNA-SPLICING LIGASE RTCB HOMOLOG"/>
    <property type="match status" value="1"/>
</dbReference>
<comment type="similarity">
    <text evidence="1 19">Belongs to the RtcB family.</text>
</comment>
<gene>
    <name evidence="19" type="primary">rtcB</name>
    <name evidence="21" type="ORF">COY52_04115</name>
</gene>
<evidence type="ECO:0000256" key="13">
    <source>
        <dbReference type="ARBA" id="ARBA00023211"/>
    </source>
</evidence>
<dbReference type="InterPro" id="IPR004042">
    <property type="entry name" value="Intein_endonuc_central"/>
</dbReference>
<dbReference type="SMART" id="SM00305">
    <property type="entry name" value="HintC"/>
    <property type="match status" value="1"/>
</dbReference>
<dbReference type="GO" id="GO:0016787">
    <property type="term" value="F:hydrolase activity"/>
    <property type="evidence" value="ECO:0007669"/>
    <property type="project" value="UniProtKB-KW"/>
</dbReference>
<keyword evidence="6" id="KW-0255">Endonuclease</keyword>
<evidence type="ECO:0000256" key="2">
    <source>
        <dbReference type="ARBA" id="ARBA00022598"/>
    </source>
</evidence>
<dbReference type="NCBIfam" id="TIGR01443">
    <property type="entry name" value="intein_Cterm"/>
    <property type="match status" value="1"/>
</dbReference>
<dbReference type="InterPro" id="IPR030934">
    <property type="entry name" value="Intein_C"/>
</dbReference>
<dbReference type="SMART" id="SM00306">
    <property type="entry name" value="HintN"/>
    <property type="match status" value="1"/>
</dbReference>
<dbReference type="Pfam" id="PF01139">
    <property type="entry name" value="RtcB"/>
    <property type="match status" value="2"/>
</dbReference>
<proteinExistence type="inferred from homology"/>
<dbReference type="InterPro" id="IPR053454">
    <property type="entry name" value="RtcB_ligase"/>
</dbReference>
<dbReference type="PROSITE" id="PS01288">
    <property type="entry name" value="UPF0027"/>
    <property type="match status" value="1"/>
</dbReference>
<accession>A0A2M7SDF8</accession>
<keyword evidence="4 18" id="KW-0479">Metal-binding</keyword>
<dbReference type="InterPro" id="IPR003587">
    <property type="entry name" value="Hint_dom_N"/>
</dbReference>
<dbReference type="AlphaFoldDB" id="A0A2M7SDF8"/>
<evidence type="ECO:0000256" key="7">
    <source>
        <dbReference type="ARBA" id="ARBA00022800"/>
    </source>
</evidence>
<evidence type="ECO:0000256" key="10">
    <source>
        <dbReference type="ARBA" id="ARBA00022886"/>
    </source>
</evidence>
<dbReference type="InterPro" id="IPR006142">
    <property type="entry name" value="INTEIN"/>
</dbReference>
<keyword evidence="7" id="KW-0692">RNA repair</keyword>
<dbReference type="EMBL" id="PFMR01000106">
    <property type="protein sequence ID" value="PIZ17565.1"/>
    <property type="molecule type" value="Genomic_DNA"/>
</dbReference>
<evidence type="ECO:0000256" key="12">
    <source>
        <dbReference type="ARBA" id="ARBA00023134"/>
    </source>
</evidence>
<comment type="cofactor">
    <cofactor evidence="18 19">
        <name>Mn(2+)</name>
        <dbReference type="ChEBI" id="CHEBI:29035"/>
    </cofactor>
    <text evidence="18 19">Binds 2 manganese ions per subunit.</text>
</comment>
<feature type="binding site" evidence="17">
    <location>
        <position position="895"/>
    </location>
    <ligand>
        <name>GMP</name>
        <dbReference type="ChEBI" id="CHEBI:58115"/>
    </ligand>
</feature>
<evidence type="ECO:0000256" key="8">
    <source>
        <dbReference type="ARBA" id="ARBA00022801"/>
    </source>
</evidence>
<dbReference type="NCBIfam" id="NF038162">
    <property type="entry name" value="RctB_rel_intein"/>
    <property type="match status" value="1"/>
</dbReference>
<evidence type="ECO:0000256" key="6">
    <source>
        <dbReference type="ARBA" id="ARBA00022759"/>
    </source>
</evidence>
<dbReference type="PRINTS" id="PR00379">
    <property type="entry name" value="INTEIN"/>
</dbReference>
<keyword evidence="2 19" id="KW-0436">Ligase</keyword>
<protein>
    <recommendedName>
        <fullName evidence="19">tRNA-splicing ligase RtcB</fullName>
        <ecNumber evidence="19">6.5.1.-</ecNumber>
    </recommendedName>
</protein>
<evidence type="ECO:0000256" key="3">
    <source>
        <dbReference type="ARBA" id="ARBA00022722"/>
    </source>
</evidence>
<dbReference type="InterPro" id="IPR036844">
    <property type="entry name" value="Hint_dom_sf"/>
</dbReference>
<dbReference type="SUPFAM" id="SSF51294">
    <property type="entry name" value="Hedgehog/intein (Hint) domain"/>
    <property type="match status" value="1"/>
</dbReference>
<dbReference type="PROSITE" id="PS50817">
    <property type="entry name" value="INTEIN_N_TER"/>
    <property type="match status" value="1"/>
</dbReference>
<reference evidence="22" key="1">
    <citation type="submission" date="2017-09" db="EMBL/GenBank/DDBJ databases">
        <title>Depth-based differentiation of microbial function through sediment-hosted aquifers and enrichment of novel symbionts in the deep terrestrial subsurface.</title>
        <authorList>
            <person name="Probst A.J."/>
            <person name="Ladd B."/>
            <person name="Jarett J.K."/>
            <person name="Geller-Mcgrath D.E."/>
            <person name="Sieber C.M.K."/>
            <person name="Emerson J.B."/>
            <person name="Anantharaman K."/>
            <person name="Thomas B.C."/>
            <person name="Malmstrom R."/>
            <person name="Stieglmeier M."/>
            <person name="Klingl A."/>
            <person name="Woyke T."/>
            <person name="Ryan C.M."/>
            <person name="Banfield J.F."/>
        </authorList>
    </citation>
    <scope>NUCLEOTIDE SEQUENCE [LARGE SCALE GENOMIC DNA]</scope>
</reference>
<keyword evidence="8" id="KW-0378">Hydrolase</keyword>
<keyword evidence="13 18" id="KW-0464">Manganese</keyword>
<evidence type="ECO:0000256" key="11">
    <source>
        <dbReference type="ARBA" id="ARBA00023000"/>
    </source>
</evidence>
<dbReference type="SUPFAM" id="SSF103365">
    <property type="entry name" value="Hypothetical protein PH1602"/>
    <property type="match status" value="2"/>
</dbReference>
<dbReference type="Gene3D" id="2.170.16.10">
    <property type="entry name" value="Hedgehog/Intein (Hint) domain"/>
    <property type="match status" value="2"/>
</dbReference>
<evidence type="ECO:0000256" key="17">
    <source>
        <dbReference type="PIRSR" id="PIRSR601233-2"/>
    </source>
</evidence>
<dbReference type="GO" id="GO:0016539">
    <property type="term" value="P:intein-mediated protein splicing"/>
    <property type="evidence" value="ECO:0007669"/>
    <property type="project" value="InterPro"/>
</dbReference>
<feature type="binding site" evidence="18">
    <location>
        <position position="839"/>
    </location>
    <ligand>
        <name>Mn(2+)</name>
        <dbReference type="ChEBI" id="CHEBI:29035"/>
        <label>2</label>
    </ligand>
</feature>
<feature type="binding site" evidence="17">
    <location>
        <begin position="839"/>
        <end position="840"/>
    </location>
    <ligand>
        <name>GMP</name>
        <dbReference type="ChEBI" id="CHEBI:58115"/>
    </ligand>
</feature>
<sequence>MGEQWQGKIEKMDEYRWRLPKEEGMRVPGIVYADEKLMADIRKEQSLNQVRNVAYLPGIINFSFGMPDIHWGYGFAIGGVAATDPEQGVISPGGVGYDINCLPGDTKITCEHGYYMPIEEFEKKWREISLSSVVLAESSAAVASIGRFIKIKPQNQIYRLKTCSGREVTATADHPFWTPDGMVPIKDLAGGDTVAVRHFTGVPYEDPGEKIIINEQKIKTVLMRFGKGLRGSGLRQAMTFLGKRNCMPIRYNSPQVPYLLKIMGYVFGDGTIYFQHKTGKGVTQFYGKPEDLEDIRRDILKLGFTPSRVYTRVRNCKIDTSYDHYEFVHNEHMIKVVGTVFAGLLVSLGVPQGKKVSQEYEVPQWIFNAPLWQKRLFLASFFGAEMSSPKPIPNQFNFHSPCVSMNKLKELSDNARRFLGQIGLLLSGFGVTLQKIGEREEHINKNRDISHRLRLVVSNDAENLIRFYETVNFEYNKNKRDESNAVVQYLRVKGKVVRKRDFAARTALAMHQAGEGPSRIYSELSSEFVNRRFLERSLYEGREKPRIALNFPGYSGYKKEISAGLERTVYVWDRIEKIEKVDFSGYVYDFTVDHRDHNFTANNFVVSNCGVRLLRTDLHIKDVKDKVGILVDALFSAIPSGVGSKGGIHLDYSEAAKVMTKGAKWAVDRGYGWKEDLEFTEENGSMQGANPDKVSKKATDRGLKQLGTLGAGNHFLEVQVVEEIFEPETAEVFGIEKDQIVVMIHTGSRGFGYQVCDDYIVVMQGAVQKYRIQLPDKQLACAPISSKEGRDYFEAMASAANYAWTNRQCITHWTRKVFEEVFGESAESLGMKQVYDVAHNVAKFEEHYVSGKKQKVCVHRKGATRAFPSGSPGLPGLYAKTGQPVLIPGDMGRNSYVLAGTELAMKETFGTVCHGAGRLMSRHAAIRASRERPLLKEFSEKGIIVRSAEIETLMEEIPEAYKNVNDVVNVVHGAGLSRKVAKMRPIGVIKG</sequence>
<feature type="binding site" evidence="18">
    <location>
        <position position="98"/>
    </location>
    <ligand>
        <name>Mn(2+)</name>
        <dbReference type="ChEBI" id="CHEBI:29035"/>
        <label>1</label>
    </ligand>
</feature>
<keyword evidence="5 17" id="KW-0547">Nucleotide-binding</keyword>
<dbReference type="PROSITE" id="PS50819">
    <property type="entry name" value="INTEIN_ENDONUCLEASE"/>
    <property type="match status" value="1"/>
</dbReference>
<dbReference type="InterPro" id="IPR027434">
    <property type="entry name" value="Homing_endonucl"/>
</dbReference>
<dbReference type="PANTHER" id="PTHR11118">
    <property type="entry name" value="RNA-SPLICING LIGASE RTCB HOMOLOG"/>
    <property type="match status" value="1"/>
</dbReference>
<comment type="caution">
    <text evidence="21">The sequence shown here is derived from an EMBL/GenBank/DDBJ whole genome shotgun (WGS) entry which is preliminary data.</text>
</comment>
<dbReference type="GO" id="GO:0046872">
    <property type="term" value="F:metal ion binding"/>
    <property type="evidence" value="ECO:0007669"/>
    <property type="project" value="UniProtKB-UniRule"/>
</dbReference>
<dbReference type="Gene3D" id="3.90.1860.10">
    <property type="entry name" value="tRNA-splicing ligase RtcB"/>
    <property type="match status" value="2"/>
</dbReference>
<feature type="domain" description="DOD-type homing endonuclease" evidence="20">
    <location>
        <begin position="262"/>
        <end position="431"/>
    </location>
</feature>
<dbReference type="GO" id="GO:0006314">
    <property type="term" value="P:intron homing"/>
    <property type="evidence" value="ECO:0007669"/>
    <property type="project" value="UniProtKB-KW"/>
</dbReference>
<feature type="binding site" evidence="18">
    <location>
        <position position="745"/>
    </location>
    <ligand>
        <name>Mn(2+)</name>
        <dbReference type="ChEBI" id="CHEBI:29035"/>
        <label>2</label>
    </ligand>
</feature>
<dbReference type="NCBIfam" id="TIGR01445">
    <property type="entry name" value="intein_Nterm"/>
    <property type="match status" value="1"/>
</dbReference>
<evidence type="ECO:0000256" key="19">
    <source>
        <dbReference type="RuleBase" id="RU371113"/>
    </source>
</evidence>
<keyword evidence="10" id="KW-0404">Intron homing</keyword>
<feature type="active site" description="GMP-histidine intermediate" evidence="16">
    <location>
        <position position="914"/>
    </location>
</feature>
<keyword evidence="12 17" id="KW-0342">GTP-binding</keyword>
<keyword evidence="11" id="KW-0651">Protein splicing</keyword>
<evidence type="ECO:0000313" key="21">
    <source>
        <dbReference type="EMBL" id="PIZ17565.1"/>
    </source>
</evidence>
<dbReference type="Proteomes" id="UP000229307">
    <property type="component" value="Unassembled WGS sequence"/>
</dbReference>
<dbReference type="InterPro" id="IPR003586">
    <property type="entry name" value="Hint_dom_C"/>
</dbReference>
<keyword evidence="3" id="KW-0540">Nuclease</keyword>
<dbReference type="GO" id="GO:0170057">
    <property type="term" value="F:RNA ligase (GTP) activity"/>
    <property type="evidence" value="ECO:0007669"/>
    <property type="project" value="UniProtKB-EC"/>
</dbReference>
<feature type="binding site" evidence="17">
    <location>
        <begin position="914"/>
        <end position="917"/>
    </location>
    <ligand>
        <name>GMP</name>
        <dbReference type="ChEBI" id="CHEBI:58115"/>
    </ligand>
</feature>
<dbReference type="GO" id="GO:0003972">
    <property type="term" value="F:RNA ligase (ATP) activity"/>
    <property type="evidence" value="ECO:0007669"/>
    <property type="project" value="TreeGrafter"/>
</dbReference>
<dbReference type="FunFam" id="3.90.1860.10:FF:000001">
    <property type="entry name" value="tRNA-splicing ligase RtcB homolog"/>
    <property type="match status" value="1"/>
</dbReference>
<feature type="binding site" evidence="18">
    <location>
        <position position="714"/>
    </location>
    <ligand>
        <name>Mn(2+)</name>
        <dbReference type="ChEBI" id="CHEBI:29035"/>
        <label>1</label>
    </ligand>
</feature>
<dbReference type="PROSITE" id="PS50818">
    <property type="entry name" value="INTEIN_C_TER"/>
    <property type="match status" value="1"/>
</dbReference>
<feature type="binding site" evidence="17">
    <location>
        <begin position="888"/>
        <end position="891"/>
    </location>
    <ligand>
        <name>GMP</name>
        <dbReference type="ChEBI" id="CHEBI:58115"/>
    </ligand>
</feature>
<dbReference type="GO" id="GO:0005525">
    <property type="term" value="F:GTP binding"/>
    <property type="evidence" value="ECO:0007669"/>
    <property type="project" value="UniProtKB-KW"/>
</dbReference>
<dbReference type="InterPro" id="IPR006141">
    <property type="entry name" value="Intein_N"/>
</dbReference>
<comment type="catalytic activity">
    <reaction evidence="14">
        <text>a 3'-end 3'-phospho-ribonucleotide-RNA + a 5'-end dephospho-ribonucleoside-RNA + GTP = a ribonucleotidyl-ribonucleotide-RNA + GMP + diphosphate</text>
        <dbReference type="Rhea" id="RHEA:68076"/>
        <dbReference type="Rhea" id="RHEA-COMP:10463"/>
        <dbReference type="Rhea" id="RHEA-COMP:13936"/>
        <dbReference type="Rhea" id="RHEA-COMP:17355"/>
        <dbReference type="ChEBI" id="CHEBI:33019"/>
        <dbReference type="ChEBI" id="CHEBI:37565"/>
        <dbReference type="ChEBI" id="CHEBI:58115"/>
        <dbReference type="ChEBI" id="CHEBI:83062"/>
        <dbReference type="ChEBI" id="CHEBI:138284"/>
        <dbReference type="ChEBI" id="CHEBI:173118"/>
        <dbReference type="EC" id="6.5.1.8"/>
    </reaction>
</comment>
<dbReference type="GO" id="GO:0006396">
    <property type="term" value="P:RNA processing"/>
    <property type="evidence" value="ECO:0007669"/>
    <property type="project" value="InterPro"/>
</dbReference>
<dbReference type="InterPro" id="IPR001233">
    <property type="entry name" value="RtcB"/>
</dbReference>
<evidence type="ECO:0000259" key="20">
    <source>
        <dbReference type="PROSITE" id="PS50819"/>
    </source>
</evidence>
<evidence type="ECO:0000256" key="1">
    <source>
        <dbReference type="ARBA" id="ARBA00008071"/>
    </source>
</evidence>
<evidence type="ECO:0000256" key="4">
    <source>
        <dbReference type="ARBA" id="ARBA00022723"/>
    </source>
</evidence>
<comment type="catalytic activity">
    <reaction evidence="15">
        <text>a 3'-end 2',3'-cyclophospho-ribonucleotide-RNA + a 5'-end dephospho-ribonucleoside-RNA + GTP + H2O = a ribonucleotidyl-ribonucleotide-RNA + GMP + diphosphate + H(+)</text>
        <dbReference type="Rhea" id="RHEA:68080"/>
        <dbReference type="Rhea" id="RHEA-COMP:10464"/>
        <dbReference type="Rhea" id="RHEA-COMP:13936"/>
        <dbReference type="Rhea" id="RHEA-COMP:17355"/>
        <dbReference type="ChEBI" id="CHEBI:15377"/>
        <dbReference type="ChEBI" id="CHEBI:15378"/>
        <dbReference type="ChEBI" id="CHEBI:33019"/>
        <dbReference type="ChEBI" id="CHEBI:37565"/>
        <dbReference type="ChEBI" id="CHEBI:58115"/>
        <dbReference type="ChEBI" id="CHEBI:83064"/>
        <dbReference type="ChEBI" id="CHEBI:138284"/>
        <dbReference type="ChEBI" id="CHEBI:173118"/>
        <dbReference type="EC" id="6.5.1.8"/>
    </reaction>
</comment>
<dbReference type="InterPro" id="IPR036025">
    <property type="entry name" value="RtcB-like_sf"/>
</dbReference>
<organism evidence="21 22">
    <name type="scientific">Candidatus Desantisbacteria bacterium CG_4_10_14_0_8_um_filter_48_22</name>
    <dbReference type="NCBI Taxonomy" id="1974543"/>
    <lineage>
        <taxon>Bacteria</taxon>
        <taxon>Candidatus Desantisiibacteriota</taxon>
    </lineage>
</organism>
<evidence type="ECO:0000256" key="16">
    <source>
        <dbReference type="PIRSR" id="PIRSR601233-1"/>
    </source>
</evidence>
<evidence type="ECO:0000256" key="5">
    <source>
        <dbReference type="ARBA" id="ARBA00022741"/>
    </source>
</evidence>
<dbReference type="EC" id="6.5.1.-" evidence="19"/>